<dbReference type="STRING" id="1852522.SAMN06295960_1954"/>
<dbReference type="OrthoDB" id="484536at2"/>
<keyword evidence="1" id="KW-0808">Transferase</keyword>
<dbReference type="PANTHER" id="PTHR43167:SF1">
    <property type="entry name" value="PUTATIVE (AFU_ORTHOLOGUE AFUA_6G01830)-RELATED"/>
    <property type="match status" value="1"/>
</dbReference>
<protein>
    <submittedName>
        <fullName evidence="1">Predicted O-methyltransferase YrrM</fullName>
    </submittedName>
</protein>
<accession>A0A1X7K239</accession>
<dbReference type="AlphaFoldDB" id="A0A1X7K239"/>
<keyword evidence="2" id="KW-1185">Reference proteome</keyword>
<reference evidence="1 2" key="1">
    <citation type="submission" date="2017-04" db="EMBL/GenBank/DDBJ databases">
        <authorList>
            <person name="Afonso C.L."/>
            <person name="Miller P.J."/>
            <person name="Scott M.A."/>
            <person name="Spackman E."/>
            <person name="Goraichik I."/>
            <person name="Dimitrov K.M."/>
            <person name="Suarez D.L."/>
            <person name="Swayne D.E."/>
        </authorList>
    </citation>
    <scope>NUCLEOTIDE SEQUENCE [LARGE SCALE GENOMIC DNA]</scope>
    <source>
        <strain evidence="1 2">11</strain>
    </source>
</reference>
<dbReference type="SUPFAM" id="SSF53335">
    <property type="entry name" value="S-adenosyl-L-methionine-dependent methyltransferases"/>
    <property type="match status" value="1"/>
</dbReference>
<organism evidence="1 2">
    <name type="scientific">Paenibacillus aquistagni</name>
    <dbReference type="NCBI Taxonomy" id="1852522"/>
    <lineage>
        <taxon>Bacteria</taxon>
        <taxon>Bacillati</taxon>
        <taxon>Bacillota</taxon>
        <taxon>Bacilli</taxon>
        <taxon>Bacillales</taxon>
        <taxon>Paenibacillaceae</taxon>
        <taxon>Paenibacillus</taxon>
    </lineage>
</organism>
<dbReference type="Gene3D" id="3.40.50.150">
    <property type="entry name" value="Vaccinia Virus protein VP39"/>
    <property type="match status" value="1"/>
</dbReference>
<dbReference type="PANTHER" id="PTHR43167">
    <property type="entry name" value="PUTATIVE (AFU_ORTHOLOGUE AFUA_6G01830)-RELATED"/>
    <property type="match status" value="1"/>
</dbReference>
<evidence type="ECO:0000313" key="1">
    <source>
        <dbReference type="EMBL" id="SMG34608.1"/>
    </source>
</evidence>
<keyword evidence="1" id="KW-0489">Methyltransferase</keyword>
<evidence type="ECO:0000313" key="2">
    <source>
        <dbReference type="Proteomes" id="UP000193834"/>
    </source>
</evidence>
<dbReference type="CDD" id="cd02440">
    <property type="entry name" value="AdoMet_MTases"/>
    <property type="match status" value="1"/>
</dbReference>
<dbReference type="InterPro" id="IPR029063">
    <property type="entry name" value="SAM-dependent_MTases_sf"/>
</dbReference>
<dbReference type="EMBL" id="FXAZ01000002">
    <property type="protein sequence ID" value="SMG34608.1"/>
    <property type="molecule type" value="Genomic_DNA"/>
</dbReference>
<dbReference type="Proteomes" id="UP000193834">
    <property type="component" value="Unassembled WGS sequence"/>
</dbReference>
<name>A0A1X7K239_9BACL</name>
<dbReference type="GO" id="GO:0032259">
    <property type="term" value="P:methylation"/>
    <property type="evidence" value="ECO:0007669"/>
    <property type="project" value="UniProtKB-KW"/>
</dbReference>
<dbReference type="Pfam" id="PF13578">
    <property type="entry name" value="Methyltransf_24"/>
    <property type="match status" value="1"/>
</dbReference>
<dbReference type="GO" id="GO:0008168">
    <property type="term" value="F:methyltransferase activity"/>
    <property type="evidence" value="ECO:0007669"/>
    <property type="project" value="UniProtKB-KW"/>
</dbReference>
<proteinExistence type="predicted"/>
<sequence>MDDQHNMNIPPLAREVKAKAEARGFTMSCDNLTGQLLRGLIASKPHARILELGTGAGYSTAWILEGMDQASTLTTVEYDEELVAIARSTIQDERVAFHVCDGAVFIEQQLAQRYDVIFADTWPGKFNLLEETLSMLKPNGLYIIDDLNPQPNWPEGHGDKVHALIEYLDQRDGFHRIKLDWSTGLMILTRI</sequence>
<gene>
    <name evidence="1" type="ORF">SAMN06295960_1954</name>
</gene>
<dbReference type="RefSeq" id="WP_085494189.1">
    <property type="nucleotide sequence ID" value="NZ_FXAZ01000002.1"/>
</dbReference>